<evidence type="ECO:0000259" key="3">
    <source>
        <dbReference type="Pfam" id="PF01425"/>
    </source>
</evidence>
<dbReference type="InterPro" id="IPR036928">
    <property type="entry name" value="AS_sf"/>
</dbReference>
<dbReference type="SUPFAM" id="SSF75304">
    <property type="entry name" value="Amidase signature (AS) enzymes"/>
    <property type="match status" value="1"/>
</dbReference>
<name>A0A8B7YRY3_ACAPL</name>
<evidence type="ECO:0000256" key="2">
    <source>
        <dbReference type="SAM" id="Phobius"/>
    </source>
</evidence>
<feature type="transmembrane region" description="Helical" evidence="2">
    <location>
        <begin position="497"/>
        <end position="520"/>
    </location>
</feature>
<feature type="transmembrane region" description="Helical" evidence="2">
    <location>
        <begin position="541"/>
        <end position="570"/>
    </location>
</feature>
<dbReference type="RefSeq" id="XP_022095447.1">
    <property type="nucleotide sequence ID" value="XM_022239755.1"/>
</dbReference>
<dbReference type="PANTHER" id="PTHR11895:SF151">
    <property type="entry name" value="GLUTAMYL-TRNA(GLN) AMIDOTRANSFERASE SUBUNIT A"/>
    <property type="match status" value="1"/>
</dbReference>
<dbReference type="InterPro" id="IPR020556">
    <property type="entry name" value="Amidase_CS"/>
</dbReference>
<dbReference type="Gene3D" id="3.90.1300.10">
    <property type="entry name" value="Amidase signature (AS) domain"/>
    <property type="match status" value="1"/>
</dbReference>
<keyword evidence="2" id="KW-0812">Transmembrane</keyword>
<feature type="transmembrane region" description="Helical" evidence="2">
    <location>
        <begin position="782"/>
        <end position="810"/>
    </location>
</feature>
<feature type="transmembrane region" description="Helical" evidence="2">
    <location>
        <begin position="665"/>
        <end position="685"/>
    </location>
</feature>
<dbReference type="AlphaFoldDB" id="A0A8B7YRY3"/>
<dbReference type="Pfam" id="PF04143">
    <property type="entry name" value="Sulf_transp"/>
    <property type="match status" value="1"/>
</dbReference>
<accession>A0A8B7YRY3</accession>
<keyword evidence="4" id="KW-1185">Reference proteome</keyword>
<evidence type="ECO:0000313" key="4">
    <source>
        <dbReference type="Proteomes" id="UP000694845"/>
    </source>
</evidence>
<dbReference type="OrthoDB" id="10254418at2759"/>
<dbReference type="KEGG" id="aplc:110981813"/>
<organism evidence="4 5">
    <name type="scientific">Acanthaster planci</name>
    <name type="common">Crown-of-thorns starfish</name>
    <dbReference type="NCBI Taxonomy" id="133434"/>
    <lineage>
        <taxon>Eukaryota</taxon>
        <taxon>Metazoa</taxon>
        <taxon>Echinodermata</taxon>
        <taxon>Eleutherozoa</taxon>
        <taxon>Asterozoa</taxon>
        <taxon>Asteroidea</taxon>
        <taxon>Valvatacea</taxon>
        <taxon>Valvatida</taxon>
        <taxon>Acanthasteridae</taxon>
        <taxon>Acanthaster</taxon>
    </lineage>
</organism>
<keyword evidence="2" id="KW-0472">Membrane</keyword>
<dbReference type="PANTHER" id="PTHR11895">
    <property type="entry name" value="TRANSAMIDASE"/>
    <property type="match status" value="1"/>
</dbReference>
<dbReference type="InterPro" id="IPR007272">
    <property type="entry name" value="Sulf_transp_TsuA/YedE"/>
</dbReference>
<dbReference type="GeneID" id="110981813"/>
<sequence>MMERVSRLDSVEVQTLSLYRLTINEILEKFKDGSLTCEDYMNRVIRRATELKAFNYFISMDTDRMMDDAKEADARYRRKTHRHLEGIPIAVKDNIDIEGEVTGAGTSGLAGRRAKRTAEVVRRLLAAGAINAGRTNMHEMACGITSANLYTGACHNFFNYDFSCGGSSGGSGGAVGADIVPVALGTDTGGSIRVPASFNGIFGLRPSIGRWPADFGVKFTHLKDSVGPLVRSAKDIAILDSVMTGEEVYRDLAPSEIRIGVPKSHFWEDLDPEVQTYATECLEVLRDQGFTIVADGEIPGVGEFQRKYKFLTNKKEAVLRLEEWLQLHKHDVSPEAIVDVIACPRVRSIFQDALRNPPSEEEYGRALKARDDLLRNLQEYFQDQRVDCILMPATKIAPQRLDILDSDPVPGREAGESLILTVTSNSDFANVCDHPSLVIPGGLSRAGGVPFGLQIDGRRGMDQKLIAVGITIQRALKIQAVFEPATIRDQFVYSRFIMLKTFLSALTTSIICFCLLAALPPTRKYFLQIRQGYLACLTRKGALMSVSGGVVLGAGMALCASCPGIVLAQIGASVPNAGYTLLGCFAGVLLYALTESSVRNLFASSLRKPQTVDHYLGIPYPLLGVTTATLTSSVVFIFESLFPWQTQYEGWNAGPGESLLAVRAWPPYMSGILIGLLQVPVIFTVGDTVGGSQSYCTMLSQLCVSRTLEEKMPYLTQYKRGIDNWWQVLFVIGAVGGACISAASSSSLGAAGGITPTAAFVGGVLMLYGARMAGGCTSGHGLSGFGLMMALSAVTVPAMFAGGTAMGFFIRYLGNVS</sequence>
<dbReference type="PROSITE" id="PS00571">
    <property type="entry name" value="AMIDASES"/>
    <property type="match status" value="1"/>
</dbReference>
<proteinExistence type="inferred from homology"/>
<reference evidence="5" key="1">
    <citation type="submission" date="2025-08" db="UniProtKB">
        <authorList>
            <consortium name="RefSeq"/>
        </authorList>
    </citation>
    <scope>IDENTIFICATION</scope>
</reference>
<gene>
    <name evidence="5" type="primary">LOC110981813</name>
</gene>
<dbReference type="Pfam" id="PF01425">
    <property type="entry name" value="Amidase"/>
    <property type="match status" value="1"/>
</dbReference>
<feature type="transmembrane region" description="Helical" evidence="2">
    <location>
        <begin position="725"/>
        <end position="744"/>
    </location>
</feature>
<protein>
    <submittedName>
        <fullName evidence="5">Uncharacterized protein LOC110981813</fullName>
    </submittedName>
</protein>
<feature type="domain" description="Amidase" evidence="3">
    <location>
        <begin position="44"/>
        <end position="465"/>
    </location>
</feature>
<feature type="transmembrane region" description="Helical" evidence="2">
    <location>
        <begin position="576"/>
        <end position="594"/>
    </location>
</feature>
<dbReference type="GO" id="GO:0003824">
    <property type="term" value="F:catalytic activity"/>
    <property type="evidence" value="ECO:0007669"/>
    <property type="project" value="InterPro"/>
</dbReference>
<dbReference type="Proteomes" id="UP000694845">
    <property type="component" value="Unplaced"/>
</dbReference>
<feature type="transmembrane region" description="Helical" evidence="2">
    <location>
        <begin position="750"/>
        <end position="770"/>
    </location>
</feature>
<comment type="similarity">
    <text evidence="1">Belongs to the amidase family.</text>
</comment>
<dbReference type="InterPro" id="IPR000120">
    <property type="entry name" value="Amidase"/>
</dbReference>
<evidence type="ECO:0000256" key="1">
    <source>
        <dbReference type="ARBA" id="ARBA00009199"/>
    </source>
</evidence>
<feature type="transmembrane region" description="Helical" evidence="2">
    <location>
        <begin position="615"/>
        <end position="638"/>
    </location>
</feature>
<dbReference type="InterPro" id="IPR023631">
    <property type="entry name" value="Amidase_dom"/>
</dbReference>
<evidence type="ECO:0000313" key="5">
    <source>
        <dbReference type="RefSeq" id="XP_022095447.1"/>
    </source>
</evidence>
<keyword evidence="2" id="KW-1133">Transmembrane helix</keyword>